<reference evidence="1 2" key="1">
    <citation type="journal article" date="2015" name="Genome Announc.">
        <title>Complete Genome Sequence of Citrobacter freundii Myophage Merlin.</title>
        <authorList>
            <person name="LeSage K.C."/>
            <person name="Hargrove E.C."/>
            <person name="Cahill J.L."/>
            <person name="Rasche E.S."/>
            <person name="Kuty Everett G.F."/>
        </authorList>
    </citation>
    <scope>NUCLEOTIDE SEQUENCE [LARGE SCALE GENOMIC DNA]</scope>
</reference>
<keyword evidence="2" id="KW-1185">Reference proteome</keyword>
<evidence type="ECO:0000313" key="1">
    <source>
        <dbReference type="EMBL" id="AKU43693.1"/>
    </source>
</evidence>
<dbReference type="OrthoDB" id="27662at10239"/>
<evidence type="ECO:0000313" key="2">
    <source>
        <dbReference type="Proteomes" id="UP000204280"/>
    </source>
</evidence>
<accession>A0A0K1LNA1</accession>
<name>A0A0K1LNA1_9CAUD</name>
<dbReference type="KEGG" id="vg:26647961"/>
<gene>
    <name evidence="1" type="ORF">CPT_Merlin47</name>
</gene>
<dbReference type="Proteomes" id="UP000204280">
    <property type="component" value="Segment"/>
</dbReference>
<organism evidence="1 2">
    <name type="scientific">Citrobacter phage Merlin</name>
    <dbReference type="NCBI Taxonomy" id="1675602"/>
    <lineage>
        <taxon>Viruses</taxon>
        <taxon>Duplodnaviria</taxon>
        <taxon>Heunggongvirae</taxon>
        <taxon>Uroviricota</taxon>
        <taxon>Caudoviricetes</taxon>
        <taxon>Pantevenvirales</taxon>
        <taxon>Straboviridae</taxon>
        <taxon>Tevenvirinae</taxon>
        <taxon>Moonvirus</taxon>
        <taxon>Moonvirus merlin</taxon>
    </lineage>
</organism>
<proteinExistence type="predicted"/>
<dbReference type="GeneID" id="26647961"/>
<dbReference type="EMBL" id="KT001915">
    <property type="protein sequence ID" value="AKU43693.1"/>
    <property type="molecule type" value="Genomic_DNA"/>
</dbReference>
<dbReference type="RefSeq" id="YP_009203761.1">
    <property type="nucleotide sequence ID" value="NC_028857.1"/>
</dbReference>
<sequence length="79" mass="8933">MTHREIHALRAKPGKAAEKKILMKDYELMKSVLWNLVILSCGNENSTYNGLYPNGVGAALKAHRENIKTLEDKIKDICH</sequence>
<protein>
    <submittedName>
        <fullName evidence="1">Uncharacterized protein</fullName>
    </submittedName>
</protein>